<comment type="caution">
    <text evidence="7">The sequence shown here is derived from an EMBL/GenBank/DDBJ whole genome shotgun (WGS) entry which is preliminary data.</text>
</comment>
<comment type="similarity">
    <text evidence="2">Belongs to the CDI family. ICK/KRP subfamily.</text>
</comment>
<dbReference type="EMBL" id="JBAMMX010000017">
    <property type="protein sequence ID" value="KAK6924077.1"/>
    <property type="molecule type" value="Genomic_DNA"/>
</dbReference>
<proteinExistence type="inferred from homology"/>
<feature type="compositionally biased region" description="Polar residues" evidence="5">
    <location>
        <begin position="152"/>
        <end position="163"/>
    </location>
</feature>
<keyword evidence="8" id="KW-1185">Reference proteome</keyword>
<evidence type="ECO:0000256" key="3">
    <source>
        <dbReference type="ARBA" id="ARBA00023013"/>
    </source>
</evidence>
<evidence type="ECO:0000256" key="4">
    <source>
        <dbReference type="ARBA" id="ARBA00023306"/>
    </source>
</evidence>
<dbReference type="InterPro" id="IPR003175">
    <property type="entry name" value="CDI_dom"/>
</dbReference>
<accession>A0AAN8Z455</accession>
<dbReference type="Proteomes" id="UP001370490">
    <property type="component" value="Unassembled WGS sequence"/>
</dbReference>
<feature type="domain" description="Cyclin-dependent kinase inhibitor" evidence="6">
    <location>
        <begin position="166"/>
        <end position="209"/>
    </location>
</feature>
<evidence type="ECO:0000313" key="7">
    <source>
        <dbReference type="EMBL" id="KAK6924077.1"/>
    </source>
</evidence>
<feature type="region of interest" description="Disordered" evidence="5">
    <location>
        <begin position="1"/>
        <end position="31"/>
    </location>
</feature>
<keyword evidence="3 7" id="KW-0649">Protein kinase inhibitor</keyword>
<dbReference type="InterPro" id="IPR044275">
    <property type="entry name" value="KRP"/>
</dbReference>
<dbReference type="Pfam" id="PF02234">
    <property type="entry name" value="CDI"/>
    <property type="match status" value="1"/>
</dbReference>
<gene>
    <name evidence="7" type="ORF">RJ641_010277</name>
</gene>
<dbReference type="GO" id="GO:0005654">
    <property type="term" value="C:nucleoplasm"/>
    <property type="evidence" value="ECO:0007669"/>
    <property type="project" value="UniProtKB-SubCell"/>
</dbReference>
<dbReference type="AlphaFoldDB" id="A0AAN8Z455"/>
<reference evidence="7 8" key="1">
    <citation type="submission" date="2023-12" db="EMBL/GenBank/DDBJ databases">
        <title>A high-quality genome assembly for Dillenia turbinata (Dilleniales).</title>
        <authorList>
            <person name="Chanderbali A."/>
        </authorList>
    </citation>
    <scope>NUCLEOTIDE SEQUENCE [LARGE SCALE GENOMIC DNA]</scope>
    <source>
        <strain evidence="7">LSX21</strain>
        <tissue evidence="7">Leaf</tissue>
    </source>
</reference>
<dbReference type="PANTHER" id="PTHR46776">
    <property type="entry name" value="CYCLIN-DEPENDENT KINASE INHIBITOR 4-RELATED"/>
    <property type="match status" value="1"/>
</dbReference>
<dbReference type="GO" id="GO:0051726">
    <property type="term" value="P:regulation of cell cycle"/>
    <property type="evidence" value="ECO:0007669"/>
    <property type="project" value="InterPro"/>
</dbReference>
<organism evidence="7 8">
    <name type="scientific">Dillenia turbinata</name>
    <dbReference type="NCBI Taxonomy" id="194707"/>
    <lineage>
        <taxon>Eukaryota</taxon>
        <taxon>Viridiplantae</taxon>
        <taxon>Streptophyta</taxon>
        <taxon>Embryophyta</taxon>
        <taxon>Tracheophyta</taxon>
        <taxon>Spermatophyta</taxon>
        <taxon>Magnoliopsida</taxon>
        <taxon>eudicotyledons</taxon>
        <taxon>Gunneridae</taxon>
        <taxon>Pentapetalae</taxon>
        <taxon>Dilleniales</taxon>
        <taxon>Dilleniaceae</taxon>
        <taxon>Dillenia</taxon>
    </lineage>
</organism>
<feature type="compositionally biased region" description="Basic and acidic residues" evidence="5">
    <location>
        <begin position="108"/>
        <end position="128"/>
    </location>
</feature>
<dbReference type="Gene3D" id="4.10.365.10">
    <property type="entry name" value="p27"/>
    <property type="match status" value="1"/>
</dbReference>
<evidence type="ECO:0000313" key="8">
    <source>
        <dbReference type="Proteomes" id="UP001370490"/>
    </source>
</evidence>
<dbReference type="InterPro" id="IPR044898">
    <property type="entry name" value="CDI_dom_sf"/>
</dbReference>
<evidence type="ECO:0000259" key="6">
    <source>
        <dbReference type="Pfam" id="PF02234"/>
    </source>
</evidence>
<comment type="subcellular location">
    <subcellularLocation>
        <location evidence="1">Nucleus</location>
        <location evidence="1">Nucleoplasm</location>
    </subcellularLocation>
</comment>
<keyword evidence="4" id="KW-0131">Cell cycle</keyword>
<dbReference type="GO" id="GO:0004861">
    <property type="term" value="F:cyclin-dependent protein serine/threonine kinase inhibitor activity"/>
    <property type="evidence" value="ECO:0007669"/>
    <property type="project" value="InterPro"/>
</dbReference>
<protein>
    <submittedName>
        <fullName evidence="7">Cyclin-dependent kinase inhibitor domain</fullName>
    </submittedName>
</protein>
<evidence type="ECO:0000256" key="1">
    <source>
        <dbReference type="ARBA" id="ARBA00004642"/>
    </source>
</evidence>
<sequence length="212" mass="24083">MEVAAQPRATRALDVSSEEVNFGTRTKKMKKRKVEDGELKPCKRCRVTITPEDTVSPANLVDYDCFSSPTSDHFLSSCCSSNGSSQLLNDDLPLLDLEEESGEIGESVDNKWRTRREKTPSSRELGEKEEFEEDLESESSSSSSMKKKKKSGANSRLRSTSLLQKMPSESEIEEFFSSVEEDIQKKFADKYNYDVVKDIPLEGRYEWIQLKP</sequence>
<name>A0AAN8Z455_9MAGN</name>
<evidence type="ECO:0000256" key="5">
    <source>
        <dbReference type="SAM" id="MobiDB-lite"/>
    </source>
</evidence>
<evidence type="ECO:0000256" key="2">
    <source>
        <dbReference type="ARBA" id="ARBA00010274"/>
    </source>
</evidence>
<feature type="region of interest" description="Disordered" evidence="5">
    <location>
        <begin position="98"/>
        <end position="169"/>
    </location>
</feature>